<feature type="domain" description="HTH lacI-type" evidence="4">
    <location>
        <begin position="15"/>
        <end position="69"/>
    </location>
</feature>
<keyword evidence="3" id="KW-0804">Transcription</keyword>
<dbReference type="Gene3D" id="3.40.50.2300">
    <property type="match status" value="4"/>
</dbReference>
<evidence type="ECO:0000259" key="4">
    <source>
        <dbReference type="PROSITE" id="PS50932"/>
    </source>
</evidence>
<reference evidence="5" key="1">
    <citation type="submission" date="2021-01" db="EMBL/GenBank/DDBJ databases">
        <title>Whole genome shotgun sequence of Sphaerimonospora thailandensis NBRC 107569.</title>
        <authorList>
            <person name="Komaki H."/>
            <person name="Tamura T."/>
        </authorList>
    </citation>
    <scope>NUCLEOTIDE SEQUENCE</scope>
    <source>
        <strain evidence="5">NBRC 107569</strain>
    </source>
</reference>
<organism evidence="5 6">
    <name type="scientific">Sphaerimonospora thailandensis</name>
    <dbReference type="NCBI Taxonomy" id="795644"/>
    <lineage>
        <taxon>Bacteria</taxon>
        <taxon>Bacillati</taxon>
        <taxon>Actinomycetota</taxon>
        <taxon>Actinomycetes</taxon>
        <taxon>Streptosporangiales</taxon>
        <taxon>Streptosporangiaceae</taxon>
        <taxon>Sphaerimonospora</taxon>
    </lineage>
</organism>
<dbReference type="PANTHER" id="PTHR30146">
    <property type="entry name" value="LACI-RELATED TRANSCRIPTIONAL REPRESSOR"/>
    <property type="match status" value="1"/>
</dbReference>
<dbReference type="CDD" id="cd06267">
    <property type="entry name" value="PBP1_LacI_sugar_binding-like"/>
    <property type="match status" value="1"/>
</dbReference>
<dbReference type="SUPFAM" id="SSF47413">
    <property type="entry name" value="lambda repressor-like DNA-binding domains"/>
    <property type="match status" value="1"/>
</dbReference>
<dbReference type="PROSITE" id="PS50932">
    <property type="entry name" value="HTH_LACI_2"/>
    <property type="match status" value="1"/>
</dbReference>
<keyword evidence="1" id="KW-0805">Transcription regulation</keyword>
<dbReference type="InterPro" id="IPR000843">
    <property type="entry name" value="HTH_LacI"/>
</dbReference>
<dbReference type="Pfam" id="PF00356">
    <property type="entry name" value="LacI"/>
    <property type="match status" value="1"/>
</dbReference>
<evidence type="ECO:0000313" key="5">
    <source>
        <dbReference type="EMBL" id="GIH69837.1"/>
    </source>
</evidence>
<dbReference type="CDD" id="cd01392">
    <property type="entry name" value="HTH_LacI"/>
    <property type="match status" value="1"/>
</dbReference>
<evidence type="ECO:0000256" key="3">
    <source>
        <dbReference type="ARBA" id="ARBA00023163"/>
    </source>
</evidence>
<keyword evidence="2" id="KW-0238">DNA-binding</keyword>
<evidence type="ECO:0000313" key="6">
    <source>
        <dbReference type="Proteomes" id="UP000610966"/>
    </source>
</evidence>
<dbReference type="Pfam" id="PF00532">
    <property type="entry name" value="Peripla_BP_1"/>
    <property type="match status" value="1"/>
</dbReference>
<comment type="caution">
    <text evidence="5">The sequence shown here is derived from an EMBL/GenBank/DDBJ whole genome shotgun (WGS) entry which is preliminary data.</text>
</comment>
<accession>A0A8J3R9H6</accession>
<dbReference type="GO" id="GO:0003700">
    <property type="term" value="F:DNA-binding transcription factor activity"/>
    <property type="evidence" value="ECO:0007669"/>
    <property type="project" value="TreeGrafter"/>
</dbReference>
<dbReference type="InterPro" id="IPR028082">
    <property type="entry name" value="Peripla_BP_I"/>
</dbReference>
<name>A0A8J3R9H6_9ACTN</name>
<dbReference type="SMART" id="SM00354">
    <property type="entry name" value="HTH_LACI"/>
    <property type="match status" value="1"/>
</dbReference>
<protein>
    <submittedName>
        <fullName evidence="5">LacI family transcriptional regulator</fullName>
    </submittedName>
</protein>
<gene>
    <name evidence="5" type="ORF">Mth01_20900</name>
</gene>
<dbReference type="GO" id="GO:0000976">
    <property type="term" value="F:transcription cis-regulatory region binding"/>
    <property type="evidence" value="ECO:0007669"/>
    <property type="project" value="TreeGrafter"/>
</dbReference>
<dbReference type="EMBL" id="BOOG01000017">
    <property type="protein sequence ID" value="GIH69837.1"/>
    <property type="molecule type" value="Genomic_DNA"/>
</dbReference>
<dbReference type="InterPro" id="IPR010982">
    <property type="entry name" value="Lambda_DNA-bd_dom_sf"/>
</dbReference>
<proteinExistence type="predicted"/>
<evidence type="ECO:0000256" key="2">
    <source>
        <dbReference type="ARBA" id="ARBA00023125"/>
    </source>
</evidence>
<dbReference type="PANTHER" id="PTHR30146:SF109">
    <property type="entry name" value="HTH-TYPE TRANSCRIPTIONAL REGULATOR GALS"/>
    <property type="match status" value="1"/>
</dbReference>
<sequence length="366" mass="38858">MRDDPSVGEKRSGRPTMNDVAAAAGVALKTVSRVVNNEPGVNPATAERVRAAIDRLGYRRNDSARTLRRGRTASIGLVIEDVADPFYSGLSRAVEDVALRHEHFVFTGSSGEDPARERDLVLAFCARRVDGLIIVPAGTDHGYLAPEFDAGIKAVFADRPPGAGCGADTVLCDNAGGSRTGVAHLIAHGHRRIGFLADSPAIFTAIERLRGYREALAAAGLPYDEGLVRMGPPDQERVHAGIERLLALPDPPTALFTGNGRTTVATLRVLAAISARCSIDHGLVRHGLGLHGHGRLAGLALVGFDDFELADLLGITIVAQDPSRLGRTAAEMLFRRLSGHTGPGLRLELPTRLIERGSGETPPPTR</sequence>
<dbReference type="Proteomes" id="UP000610966">
    <property type="component" value="Unassembled WGS sequence"/>
</dbReference>
<dbReference type="AlphaFoldDB" id="A0A8J3R9H6"/>
<evidence type="ECO:0000256" key="1">
    <source>
        <dbReference type="ARBA" id="ARBA00023015"/>
    </source>
</evidence>
<dbReference type="SUPFAM" id="SSF53822">
    <property type="entry name" value="Periplasmic binding protein-like I"/>
    <property type="match status" value="1"/>
</dbReference>
<dbReference type="InterPro" id="IPR001761">
    <property type="entry name" value="Peripla_BP/Lac1_sug-bd_dom"/>
</dbReference>
<dbReference type="Gene3D" id="1.10.260.40">
    <property type="entry name" value="lambda repressor-like DNA-binding domains"/>
    <property type="match status" value="1"/>
</dbReference>
<keyword evidence="6" id="KW-1185">Reference proteome</keyword>